<dbReference type="PROSITE" id="PS51257">
    <property type="entry name" value="PROKAR_LIPOPROTEIN"/>
    <property type="match status" value="1"/>
</dbReference>
<dbReference type="AlphaFoldDB" id="A0A6B2K718"/>
<evidence type="ECO:0000313" key="1">
    <source>
        <dbReference type="EMBL" id="NDV02746.1"/>
    </source>
</evidence>
<proteinExistence type="predicted"/>
<evidence type="ECO:0008006" key="3">
    <source>
        <dbReference type="Google" id="ProtNLM"/>
    </source>
</evidence>
<keyword evidence="2" id="KW-1185">Reference proteome</keyword>
<name>A0A6B2K718_9RHOB</name>
<comment type="caution">
    <text evidence="1">The sequence shown here is derived from an EMBL/GenBank/DDBJ whole genome shotgun (WGS) entry which is preliminary data.</text>
</comment>
<dbReference type="EMBL" id="JAAGAB010000004">
    <property type="protein sequence ID" value="NDV02746.1"/>
    <property type="molecule type" value="Genomic_DNA"/>
</dbReference>
<accession>A0A6B2K718</accession>
<organism evidence="1 2">
    <name type="scientific">Pseudoroseicyclus tamaricis</name>
    <dbReference type="NCBI Taxonomy" id="2705421"/>
    <lineage>
        <taxon>Bacteria</taxon>
        <taxon>Pseudomonadati</taxon>
        <taxon>Pseudomonadota</taxon>
        <taxon>Alphaproteobacteria</taxon>
        <taxon>Rhodobacterales</taxon>
        <taxon>Paracoccaceae</taxon>
        <taxon>Pseudoroseicyclus</taxon>
    </lineage>
</organism>
<evidence type="ECO:0000313" key="2">
    <source>
        <dbReference type="Proteomes" id="UP000474757"/>
    </source>
</evidence>
<protein>
    <recommendedName>
        <fullName evidence="3">Lipoprotein</fullName>
    </recommendedName>
</protein>
<dbReference type="RefSeq" id="WP_163895974.1">
    <property type="nucleotide sequence ID" value="NZ_JAAFYS010000004.1"/>
</dbReference>
<reference evidence="1 2" key="1">
    <citation type="submission" date="2020-02" db="EMBL/GenBank/DDBJ databases">
        <title>Pseudoroseicyclus tamarix, sp. nov., isolated from offshore sediment of a Tamarix chinensis forest.</title>
        <authorList>
            <person name="Gai Y."/>
        </authorList>
    </citation>
    <scope>NUCLEOTIDE SEQUENCE [LARGE SCALE GENOMIC DNA]</scope>
    <source>
        <strain evidence="1 2">CLL3-39</strain>
    </source>
</reference>
<sequence>MRITTGGTGLGALLVAGLLAGCAGVDVDAAGEAVPTYAEAELAAYRFYQSGLTMPFVAEGPVTAVASSGSGMDTYVLVPCRNGTAICAGSTAGPAGNVRTTEDYVVVAGLYGVELWLSPGGDGAVLYPSGAAVPLAWE</sequence>
<gene>
    <name evidence="1" type="ORF">GZA08_17420</name>
</gene>
<dbReference type="Proteomes" id="UP000474757">
    <property type="component" value="Unassembled WGS sequence"/>
</dbReference>